<keyword evidence="3" id="KW-1185">Reference proteome</keyword>
<sequence>MALRAHTVIHGLADRPKGQTDSVAILDLQEIGMSTLAVIFSIWVLVATCAVLFIRGASPRLQRATVMAERRRTRASIVGQRV</sequence>
<dbReference type="Proteomes" id="UP000256838">
    <property type="component" value="Unassembled WGS sequence"/>
</dbReference>
<keyword evidence="1" id="KW-1133">Transmembrane helix</keyword>
<dbReference type="AlphaFoldDB" id="A0A3D8JYM5"/>
<organism evidence="2 3">
    <name type="scientific">Trinickia dinghuensis</name>
    <dbReference type="NCBI Taxonomy" id="2291023"/>
    <lineage>
        <taxon>Bacteria</taxon>
        <taxon>Pseudomonadati</taxon>
        <taxon>Pseudomonadota</taxon>
        <taxon>Betaproteobacteria</taxon>
        <taxon>Burkholderiales</taxon>
        <taxon>Burkholderiaceae</taxon>
        <taxon>Trinickia</taxon>
    </lineage>
</organism>
<name>A0A3D8JYM5_9BURK</name>
<evidence type="ECO:0000313" key="2">
    <source>
        <dbReference type="EMBL" id="RDU97756.1"/>
    </source>
</evidence>
<gene>
    <name evidence="2" type="ORF">DWV00_18025</name>
</gene>
<protein>
    <submittedName>
        <fullName evidence="2">Uncharacterized protein</fullName>
    </submittedName>
</protein>
<accession>A0A3D8JYM5</accession>
<keyword evidence="1" id="KW-0472">Membrane</keyword>
<comment type="caution">
    <text evidence="2">The sequence shown here is derived from an EMBL/GenBank/DDBJ whole genome shotgun (WGS) entry which is preliminary data.</text>
</comment>
<feature type="transmembrane region" description="Helical" evidence="1">
    <location>
        <begin position="31"/>
        <end position="54"/>
    </location>
</feature>
<reference evidence="2 3" key="1">
    <citation type="submission" date="2018-08" db="EMBL/GenBank/DDBJ databases">
        <title>Paraburkholderia sp. DHOM06 isolated from forest soil.</title>
        <authorList>
            <person name="Gao Z.-H."/>
            <person name="Qiu L.-H."/>
        </authorList>
    </citation>
    <scope>NUCLEOTIDE SEQUENCE [LARGE SCALE GENOMIC DNA]</scope>
    <source>
        <strain evidence="2 3">DHOM06</strain>
    </source>
</reference>
<keyword evidence="1" id="KW-0812">Transmembrane</keyword>
<evidence type="ECO:0000256" key="1">
    <source>
        <dbReference type="SAM" id="Phobius"/>
    </source>
</evidence>
<evidence type="ECO:0000313" key="3">
    <source>
        <dbReference type="Proteomes" id="UP000256838"/>
    </source>
</evidence>
<proteinExistence type="predicted"/>
<dbReference type="EMBL" id="QRGA01000009">
    <property type="protein sequence ID" value="RDU97756.1"/>
    <property type="molecule type" value="Genomic_DNA"/>
</dbReference>